<feature type="region of interest" description="Disordered" evidence="1">
    <location>
        <begin position="35"/>
        <end position="55"/>
    </location>
</feature>
<accession>A0AA36AWA3</accession>
<organism evidence="2 3">
    <name type="scientific">Octopus vulgaris</name>
    <name type="common">Common octopus</name>
    <dbReference type="NCBI Taxonomy" id="6645"/>
    <lineage>
        <taxon>Eukaryota</taxon>
        <taxon>Metazoa</taxon>
        <taxon>Spiralia</taxon>
        <taxon>Lophotrochozoa</taxon>
        <taxon>Mollusca</taxon>
        <taxon>Cephalopoda</taxon>
        <taxon>Coleoidea</taxon>
        <taxon>Octopodiformes</taxon>
        <taxon>Octopoda</taxon>
        <taxon>Incirrata</taxon>
        <taxon>Octopodidae</taxon>
        <taxon>Octopus</taxon>
    </lineage>
</organism>
<protein>
    <submittedName>
        <fullName evidence="2">Uncharacterized protein</fullName>
    </submittedName>
</protein>
<keyword evidence="3" id="KW-1185">Reference proteome</keyword>
<dbReference type="EMBL" id="OX597818">
    <property type="protein sequence ID" value="CAI9723481.1"/>
    <property type="molecule type" value="Genomic_DNA"/>
</dbReference>
<evidence type="ECO:0000313" key="3">
    <source>
        <dbReference type="Proteomes" id="UP001162480"/>
    </source>
</evidence>
<name>A0AA36AWA3_OCTVU</name>
<dbReference type="Proteomes" id="UP001162480">
    <property type="component" value="Chromosome 5"/>
</dbReference>
<evidence type="ECO:0000256" key="1">
    <source>
        <dbReference type="SAM" id="MobiDB-lite"/>
    </source>
</evidence>
<evidence type="ECO:0000313" key="2">
    <source>
        <dbReference type="EMBL" id="CAI9723481.1"/>
    </source>
</evidence>
<dbReference type="AlphaFoldDB" id="A0AA36AWA3"/>
<proteinExistence type="predicted"/>
<sequence length="240" mass="27802">MRDHFSRLIMIFEGPYGSGPFVPSLHEVQDFFTKKTPRAEKPKKPKSNTKNTQDPAIRAKFQEYVEEQLQNLDSSASDDMWNNMKSAIYDSSLRAFGTDRLSKEDWIEANAAILMPLLEKKCKIFITHNRKPTESTKQQLHAAKSNLQKETRKCTNQYWDKLCLEIQKVSDMGNIRKMYEKIRVAIGPTVSKVAPLKSVIGDQLTNKKKQTERWNITLNCTQRREMLIDSLMKPFLGFPK</sequence>
<reference evidence="2" key="1">
    <citation type="submission" date="2023-08" db="EMBL/GenBank/DDBJ databases">
        <authorList>
            <person name="Alioto T."/>
            <person name="Alioto T."/>
            <person name="Gomez Garrido J."/>
        </authorList>
    </citation>
    <scope>NUCLEOTIDE SEQUENCE</scope>
</reference>
<gene>
    <name evidence="2" type="ORF">OCTVUL_1B001681</name>
</gene>